<evidence type="ECO:0008006" key="3">
    <source>
        <dbReference type="Google" id="ProtNLM"/>
    </source>
</evidence>
<protein>
    <recommendedName>
        <fullName evidence="3">DUF1444 family protein</fullName>
    </recommendedName>
</protein>
<evidence type="ECO:0000313" key="2">
    <source>
        <dbReference type="Proteomes" id="UP001500620"/>
    </source>
</evidence>
<comment type="caution">
    <text evidence="1">The sequence shown here is derived from an EMBL/GenBank/DDBJ whole genome shotgun (WGS) entry which is preliminary data.</text>
</comment>
<evidence type="ECO:0000313" key="1">
    <source>
        <dbReference type="EMBL" id="GAA4254107.1"/>
    </source>
</evidence>
<name>A0ABP8DEJ3_9ACTN</name>
<keyword evidence="2" id="KW-1185">Reference proteome</keyword>
<organism evidence="1 2">
    <name type="scientific">Dactylosporangium darangshiense</name>
    <dbReference type="NCBI Taxonomy" id="579108"/>
    <lineage>
        <taxon>Bacteria</taxon>
        <taxon>Bacillati</taxon>
        <taxon>Actinomycetota</taxon>
        <taxon>Actinomycetes</taxon>
        <taxon>Micromonosporales</taxon>
        <taxon>Micromonosporaceae</taxon>
        <taxon>Dactylosporangium</taxon>
    </lineage>
</organism>
<dbReference type="EMBL" id="BAABAT010000017">
    <property type="protein sequence ID" value="GAA4254107.1"/>
    <property type="molecule type" value="Genomic_DNA"/>
</dbReference>
<dbReference type="Proteomes" id="UP001500620">
    <property type="component" value="Unassembled WGS sequence"/>
</dbReference>
<sequence>MNMVAFRLQREGGTIVTGHGRTRDDDAVRQAWAMVQREHNAAPGEVMELYSEWEPSLADNVFIAKAFPRAKLTYSFSRPANGQWDAAFAEARATIERAEAERRMREVDEQGQLVPVLWSPRTAAEMLQMLPYREIVPGALVVTVAVAAPTPRGTIGMNHVTRAGLGDTPFEERLAAATESLTQGLSINAYNDGEVFGVSREGGFAASAIALPGFGARMAQIVGSEDLVVAITDADCAFLAAAGSPAAQHLRQMVAEAPRGGQPEPTLLRLNGRGIAVA</sequence>
<reference evidence="2" key="1">
    <citation type="journal article" date="2019" name="Int. J. Syst. Evol. Microbiol.">
        <title>The Global Catalogue of Microorganisms (GCM) 10K type strain sequencing project: providing services to taxonomists for standard genome sequencing and annotation.</title>
        <authorList>
            <consortium name="The Broad Institute Genomics Platform"/>
            <consortium name="The Broad Institute Genome Sequencing Center for Infectious Disease"/>
            <person name="Wu L."/>
            <person name="Ma J."/>
        </authorList>
    </citation>
    <scope>NUCLEOTIDE SEQUENCE [LARGE SCALE GENOMIC DNA]</scope>
    <source>
        <strain evidence="2">JCM 17441</strain>
    </source>
</reference>
<accession>A0ABP8DEJ3</accession>
<gene>
    <name evidence="1" type="ORF">GCM10022255_057550</name>
</gene>
<proteinExistence type="predicted"/>